<dbReference type="PROSITE" id="PS50112">
    <property type="entry name" value="PAS"/>
    <property type="match status" value="3"/>
</dbReference>
<gene>
    <name evidence="17" type="primary">luxQ_8</name>
    <name evidence="17" type="ORF">Poly30_42560</name>
</gene>
<dbReference type="SUPFAM" id="SSF55785">
    <property type="entry name" value="PYP-like sensor domain (PAS domain)"/>
    <property type="match status" value="3"/>
</dbReference>
<dbReference type="SMART" id="SM00448">
    <property type="entry name" value="REC"/>
    <property type="match status" value="1"/>
</dbReference>
<dbReference type="AlphaFoldDB" id="A0A518EX96"/>
<dbReference type="SMART" id="SM00388">
    <property type="entry name" value="HisKA"/>
    <property type="match status" value="1"/>
</dbReference>
<proteinExistence type="predicted"/>
<dbReference type="EC" id="2.7.13.3" evidence="3"/>
<dbReference type="SUPFAM" id="SSF47384">
    <property type="entry name" value="Homodimeric domain of signal transducing histidine kinase"/>
    <property type="match status" value="1"/>
</dbReference>
<keyword evidence="7 17" id="KW-0418">Kinase</keyword>
<dbReference type="CDD" id="cd17546">
    <property type="entry name" value="REC_hyHK_CKI1_RcsC-like"/>
    <property type="match status" value="1"/>
</dbReference>
<dbReference type="Gene3D" id="3.30.565.10">
    <property type="entry name" value="Histidine kinase-like ATPase, C-terminal domain"/>
    <property type="match status" value="1"/>
</dbReference>
<comment type="catalytic activity">
    <reaction evidence="1">
        <text>ATP + protein L-histidine = ADP + protein N-phospho-L-histidine.</text>
        <dbReference type="EC" id="2.7.13.3"/>
    </reaction>
</comment>
<feature type="domain" description="PAS" evidence="15">
    <location>
        <begin position="47"/>
        <end position="102"/>
    </location>
</feature>
<dbReference type="CDD" id="cd00082">
    <property type="entry name" value="HisKA"/>
    <property type="match status" value="1"/>
</dbReference>
<dbReference type="Pfam" id="PF00512">
    <property type="entry name" value="HisKA"/>
    <property type="match status" value="1"/>
</dbReference>
<dbReference type="SMART" id="SM00387">
    <property type="entry name" value="HATPase_c"/>
    <property type="match status" value="1"/>
</dbReference>
<dbReference type="Gene3D" id="3.30.450.20">
    <property type="entry name" value="PAS domain"/>
    <property type="match status" value="3"/>
</dbReference>
<evidence type="ECO:0000256" key="1">
    <source>
        <dbReference type="ARBA" id="ARBA00000085"/>
    </source>
</evidence>
<evidence type="ECO:0000256" key="2">
    <source>
        <dbReference type="ARBA" id="ARBA00004370"/>
    </source>
</evidence>
<dbReference type="InterPro" id="IPR001610">
    <property type="entry name" value="PAC"/>
</dbReference>
<dbReference type="EMBL" id="CP036434">
    <property type="protein sequence ID" value="QDV08703.1"/>
    <property type="molecule type" value="Genomic_DNA"/>
</dbReference>
<dbReference type="PRINTS" id="PR00344">
    <property type="entry name" value="BCTRLSENSOR"/>
</dbReference>
<dbReference type="InterPro" id="IPR035965">
    <property type="entry name" value="PAS-like_dom_sf"/>
</dbReference>
<dbReference type="SMART" id="SM00065">
    <property type="entry name" value="GAF"/>
    <property type="match status" value="1"/>
</dbReference>
<keyword evidence="10" id="KW-0472">Membrane</keyword>
<evidence type="ECO:0000259" key="15">
    <source>
        <dbReference type="PROSITE" id="PS50112"/>
    </source>
</evidence>
<dbReference type="InterPro" id="IPR001789">
    <property type="entry name" value="Sig_transdc_resp-reg_receiver"/>
</dbReference>
<dbReference type="InterPro" id="IPR000700">
    <property type="entry name" value="PAS-assoc_C"/>
</dbReference>
<evidence type="ECO:0000256" key="3">
    <source>
        <dbReference type="ARBA" id="ARBA00012438"/>
    </source>
</evidence>
<dbReference type="SMART" id="SM00086">
    <property type="entry name" value="PAC"/>
    <property type="match status" value="3"/>
</dbReference>
<dbReference type="PANTHER" id="PTHR45339:SF1">
    <property type="entry name" value="HYBRID SIGNAL TRANSDUCTION HISTIDINE KINASE J"/>
    <property type="match status" value="1"/>
</dbReference>
<dbReference type="FunFam" id="1.10.287.130:FF:000038">
    <property type="entry name" value="Sensory transduction histidine kinase"/>
    <property type="match status" value="1"/>
</dbReference>
<dbReference type="PROSITE" id="PS50113">
    <property type="entry name" value="PAC"/>
    <property type="match status" value="1"/>
</dbReference>
<feature type="modified residue" description="4-aspartylphosphate" evidence="12">
    <location>
        <position position="952"/>
    </location>
</feature>
<sequence length="1027" mass="113041">MTPPIWGDAPLPTHPSDVQEITFRSGVPLEPDVRSTLAVGPDALATWRLNTTSGVVEGDDAMLRLWGFEEGETLTLDRVLARVHPEDVDALHATFEKSLRDKAFYRAEYRIVLPDGTVRHIASSAKPLYDEQQTIYLSGLHWDVTEERHHQRALAASERLRRVALEAAEMGVWEIELATQTVRWDAYCRQLFGFEGDGQTQLTMAWAFEIVHPQDRAAVLQTLTRATQSPESARYSIEYRVRVRGEERWIRTVARCVFVESPDGPRPERLLGVNQDVTSRRREEERAFASAELSRIALESAELGTWELNLANDTVRWDTRCANLFGFPPSETIHVDETLDVMHPDDRPVVEAALAQALDPAGTGHYQAFFRSKDSNGGERWIRSVGQAHFSTDTVDGERKAERFFGVVMDDTARRLNEESIRRWHGVLEDGGWGVASIRPEVESAVILPQTVQARAKQQSLGDPDRLAELEASGLLDAPPSEVLDRITEMACRLLKVPISLISLVDDRRQFFAGQAGLQGEVACSRETPLTHSFCQHVTTSGAPLVVPDSLVNPVVKTSRAIQDLGVRAYLGVPLTTPQGYTVGALCSISDETREWSSDDLAVLQDLGQLVVTEITLRTYVRENQRAQAAAEAASRAKSEFLANMSHEIRTPMSAILGYADILANNESDPDNLELVETIRRNGRHLLEILNDILDLAKIESGKFEVRSDWFQVDDVIEEVISMLGVRAAEQGLGLSGRFLTEIPDRMVGDATRLRQILINLVGNAIKFTDSGSVSIEVCFDSQAQGLVIAVVDTGSGIHPHQIERLFEPFTQADSTAQRTHGGTGLGLTICRRFAAALGGSLTATSEHSTGSRFELRIPAGDLQDVAMRKVNEVHPGSMATRSGNASVSKLQDQEPLKGHSILVVDDRRELRTLVQMLLEEAGAKVSTAANGAEAVEAYRQSPDKFGAVLMDMQMPVMDGYTASTALRDMGATIPIVAVTAHALSGEQERCFAAGCNAYVTKPLDGAALLHLLSEFLNVEQEEAERG</sequence>
<evidence type="ECO:0000259" key="16">
    <source>
        <dbReference type="PROSITE" id="PS50113"/>
    </source>
</evidence>
<dbReference type="InterPro" id="IPR005467">
    <property type="entry name" value="His_kinase_dom"/>
</dbReference>
<feature type="domain" description="PAS" evidence="15">
    <location>
        <begin position="290"/>
        <end position="361"/>
    </location>
</feature>
<evidence type="ECO:0000256" key="9">
    <source>
        <dbReference type="ARBA" id="ARBA00023012"/>
    </source>
</evidence>
<comment type="subcellular location">
    <subcellularLocation>
        <location evidence="2">Membrane</location>
    </subcellularLocation>
</comment>
<dbReference type="SUPFAM" id="SSF52172">
    <property type="entry name" value="CheY-like"/>
    <property type="match status" value="1"/>
</dbReference>
<dbReference type="InterPro" id="IPR000014">
    <property type="entry name" value="PAS"/>
</dbReference>
<dbReference type="NCBIfam" id="TIGR00229">
    <property type="entry name" value="sensory_box"/>
    <property type="match status" value="1"/>
</dbReference>
<feature type="domain" description="PAS" evidence="15">
    <location>
        <begin position="157"/>
        <end position="230"/>
    </location>
</feature>
<dbReference type="Gene3D" id="2.10.70.100">
    <property type="match status" value="1"/>
</dbReference>
<dbReference type="Gene3D" id="3.30.450.40">
    <property type="match status" value="1"/>
</dbReference>
<evidence type="ECO:0000256" key="5">
    <source>
        <dbReference type="ARBA" id="ARBA00022679"/>
    </source>
</evidence>
<dbReference type="InterPro" id="IPR004358">
    <property type="entry name" value="Sig_transdc_His_kin-like_C"/>
</dbReference>
<dbReference type="PROSITE" id="PS50110">
    <property type="entry name" value="RESPONSE_REGULATORY"/>
    <property type="match status" value="1"/>
</dbReference>
<evidence type="ECO:0000256" key="12">
    <source>
        <dbReference type="PROSITE-ProRule" id="PRU00169"/>
    </source>
</evidence>
<evidence type="ECO:0000256" key="8">
    <source>
        <dbReference type="ARBA" id="ARBA00022840"/>
    </source>
</evidence>
<evidence type="ECO:0000256" key="10">
    <source>
        <dbReference type="ARBA" id="ARBA00023136"/>
    </source>
</evidence>
<dbReference type="SMART" id="SM00091">
    <property type="entry name" value="PAS"/>
    <property type="match status" value="3"/>
</dbReference>
<dbReference type="GO" id="GO:0000155">
    <property type="term" value="F:phosphorelay sensor kinase activity"/>
    <property type="evidence" value="ECO:0007669"/>
    <property type="project" value="InterPro"/>
</dbReference>
<evidence type="ECO:0000256" key="11">
    <source>
        <dbReference type="ARBA" id="ARBA00023306"/>
    </source>
</evidence>
<reference evidence="17 18" key="1">
    <citation type="submission" date="2019-02" db="EMBL/GenBank/DDBJ databases">
        <title>Deep-cultivation of Planctomycetes and their phenomic and genomic characterization uncovers novel biology.</title>
        <authorList>
            <person name="Wiegand S."/>
            <person name="Jogler M."/>
            <person name="Boedeker C."/>
            <person name="Pinto D."/>
            <person name="Vollmers J."/>
            <person name="Rivas-Marin E."/>
            <person name="Kohn T."/>
            <person name="Peeters S.H."/>
            <person name="Heuer A."/>
            <person name="Rast P."/>
            <person name="Oberbeckmann S."/>
            <person name="Bunk B."/>
            <person name="Jeske O."/>
            <person name="Meyerdierks A."/>
            <person name="Storesund J.E."/>
            <person name="Kallscheuer N."/>
            <person name="Luecker S."/>
            <person name="Lage O.M."/>
            <person name="Pohl T."/>
            <person name="Merkel B.J."/>
            <person name="Hornburger P."/>
            <person name="Mueller R.-W."/>
            <person name="Bruemmer F."/>
            <person name="Labrenz M."/>
            <person name="Spormann A.M."/>
            <person name="Op den Camp H."/>
            <person name="Overmann J."/>
            <person name="Amann R."/>
            <person name="Jetten M.S.M."/>
            <person name="Mascher T."/>
            <person name="Medema M.H."/>
            <person name="Devos D.P."/>
            <person name="Kaster A.-K."/>
            <person name="Ovreas L."/>
            <person name="Rohde M."/>
            <person name="Galperin M.Y."/>
            <person name="Jogler C."/>
        </authorList>
    </citation>
    <scope>NUCLEOTIDE SEQUENCE [LARGE SCALE GENOMIC DNA]</scope>
    <source>
        <strain evidence="17 18">Poly30</strain>
    </source>
</reference>
<dbReference type="SUPFAM" id="SSF55781">
    <property type="entry name" value="GAF domain-like"/>
    <property type="match status" value="1"/>
</dbReference>
<evidence type="ECO:0000259" key="13">
    <source>
        <dbReference type="PROSITE" id="PS50109"/>
    </source>
</evidence>
<organism evidence="17 18">
    <name type="scientific">Saltatorellus ferox</name>
    <dbReference type="NCBI Taxonomy" id="2528018"/>
    <lineage>
        <taxon>Bacteria</taxon>
        <taxon>Pseudomonadati</taxon>
        <taxon>Planctomycetota</taxon>
        <taxon>Planctomycetia</taxon>
        <taxon>Planctomycetia incertae sedis</taxon>
        <taxon>Saltatorellus</taxon>
    </lineage>
</organism>
<dbReference type="InterPro" id="IPR003661">
    <property type="entry name" value="HisK_dim/P_dom"/>
</dbReference>
<dbReference type="InterPro" id="IPR029016">
    <property type="entry name" value="GAF-like_dom_sf"/>
</dbReference>
<dbReference type="InterPro" id="IPR003594">
    <property type="entry name" value="HATPase_dom"/>
</dbReference>
<keyword evidence="8" id="KW-0067">ATP-binding</keyword>
<keyword evidence="4 12" id="KW-0597">Phosphoprotein</keyword>
<dbReference type="InterPro" id="IPR011006">
    <property type="entry name" value="CheY-like_superfamily"/>
</dbReference>
<dbReference type="PANTHER" id="PTHR45339">
    <property type="entry name" value="HYBRID SIGNAL TRANSDUCTION HISTIDINE KINASE J"/>
    <property type="match status" value="1"/>
</dbReference>
<dbReference type="CDD" id="cd00130">
    <property type="entry name" value="PAS"/>
    <property type="match status" value="3"/>
</dbReference>
<feature type="domain" description="Histidine kinase" evidence="13">
    <location>
        <begin position="644"/>
        <end position="862"/>
    </location>
</feature>
<evidence type="ECO:0000256" key="7">
    <source>
        <dbReference type="ARBA" id="ARBA00022777"/>
    </source>
</evidence>
<dbReference type="Gene3D" id="1.10.287.130">
    <property type="match status" value="1"/>
</dbReference>
<feature type="domain" description="PAC" evidence="16">
    <location>
        <begin position="105"/>
        <end position="156"/>
    </location>
</feature>
<dbReference type="InterPro" id="IPR036890">
    <property type="entry name" value="HATPase_C_sf"/>
</dbReference>
<accession>A0A518EX96</accession>
<dbReference type="Proteomes" id="UP000320390">
    <property type="component" value="Chromosome"/>
</dbReference>
<evidence type="ECO:0000313" key="17">
    <source>
        <dbReference type="EMBL" id="QDV08703.1"/>
    </source>
</evidence>
<dbReference type="CDD" id="cd16922">
    <property type="entry name" value="HATPase_EvgS-ArcB-TorS-like"/>
    <property type="match status" value="1"/>
</dbReference>
<dbReference type="InterPro" id="IPR003018">
    <property type="entry name" value="GAF"/>
</dbReference>
<evidence type="ECO:0000313" key="18">
    <source>
        <dbReference type="Proteomes" id="UP000320390"/>
    </source>
</evidence>
<evidence type="ECO:0000256" key="6">
    <source>
        <dbReference type="ARBA" id="ARBA00022741"/>
    </source>
</evidence>
<dbReference type="InterPro" id="IPR036097">
    <property type="entry name" value="HisK_dim/P_sf"/>
</dbReference>
<keyword evidence="9" id="KW-0902">Two-component regulatory system</keyword>
<dbReference type="Gene3D" id="3.40.50.2300">
    <property type="match status" value="1"/>
</dbReference>
<dbReference type="SUPFAM" id="SSF55874">
    <property type="entry name" value="ATPase domain of HSP90 chaperone/DNA topoisomerase II/histidine kinase"/>
    <property type="match status" value="1"/>
</dbReference>
<dbReference type="GO" id="GO:0005524">
    <property type="term" value="F:ATP binding"/>
    <property type="evidence" value="ECO:0007669"/>
    <property type="project" value="UniProtKB-KW"/>
</dbReference>
<protein>
    <recommendedName>
        <fullName evidence="3">histidine kinase</fullName>
        <ecNumber evidence="3">2.7.13.3</ecNumber>
    </recommendedName>
</protein>
<name>A0A518EX96_9BACT</name>
<keyword evidence="6" id="KW-0547">Nucleotide-binding</keyword>
<keyword evidence="18" id="KW-1185">Reference proteome</keyword>
<feature type="domain" description="Response regulatory" evidence="14">
    <location>
        <begin position="901"/>
        <end position="1017"/>
    </location>
</feature>
<evidence type="ECO:0000256" key="4">
    <source>
        <dbReference type="ARBA" id="ARBA00022553"/>
    </source>
</evidence>
<keyword evidence="5 17" id="KW-0808">Transferase</keyword>
<dbReference type="PROSITE" id="PS50109">
    <property type="entry name" value="HIS_KIN"/>
    <property type="match status" value="1"/>
</dbReference>
<evidence type="ECO:0000259" key="14">
    <source>
        <dbReference type="PROSITE" id="PS50110"/>
    </source>
</evidence>
<dbReference type="GO" id="GO:0016020">
    <property type="term" value="C:membrane"/>
    <property type="evidence" value="ECO:0007669"/>
    <property type="project" value="UniProtKB-SubCell"/>
</dbReference>
<dbReference type="Pfam" id="PF02518">
    <property type="entry name" value="HATPase_c"/>
    <property type="match status" value="1"/>
</dbReference>
<dbReference type="Pfam" id="PF00072">
    <property type="entry name" value="Response_reg"/>
    <property type="match status" value="1"/>
</dbReference>
<keyword evidence="11" id="KW-0131">Cell cycle</keyword>
<dbReference type="FunFam" id="3.30.565.10:FF:000010">
    <property type="entry name" value="Sensor histidine kinase RcsC"/>
    <property type="match status" value="1"/>
</dbReference>
<dbReference type="InterPro" id="IPR013655">
    <property type="entry name" value="PAS_fold_3"/>
</dbReference>
<dbReference type="Pfam" id="PF08447">
    <property type="entry name" value="PAS_3"/>
    <property type="match status" value="3"/>
</dbReference>
<dbReference type="Pfam" id="PF01590">
    <property type="entry name" value="GAF"/>
    <property type="match status" value="1"/>
</dbReference>